<dbReference type="PANTHER" id="PTHR45266:SF3">
    <property type="entry name" value="OXALOACETATE DECARBOXYLASE ALPHA CHAIN"/>
    <property type="match status" value="1"/>
</dbReference>
<dbReference type="Proteomes" id="UP000293142">
    <property type="component" value="Unassembled WGS sequence"/>
</dbReference>
<proteinExistence type="predicted"/>
<keyword evidence="2 3" id="KW-0092">Biotin</keyword>
<keyword evidence="3" id="KW-0443">Lipid metabolism</keyword>
<dbReference type="SUPFAM" id="SSF51230">
    <property type="entry name" value="Single hybrid motif"/>
    <property type="match status" value="1"/>
</dbReference>
<dbReference type="AlphaFoldDB" id="A0A4Q9DWB6"/>
<dbReference type="InterPro" id="IPR001249">
    <property type="entry name" value="AcCoA_biotinCC"/>
</dbReference>
<dbReference type="PROSITE" id="PS50968">
    <property type="entry name" value="BIOTINYL_LIPOYL"/>
    <property type="match status" value="1"/>
</dbReference>
<evidence type="ECO:0000256" key="4">
    <source>
        <dbReference type="SAM" id="MobiDB-lite"/>
    </source>
</evidence>
<dbReference type="InterPro" id="IPR050709">
    <property type="entry name" value="Biotin_Carboxyl_Carrier/Decarb"/>
</dbReference>
<name>A0A4Q9DWB6_9BACL</name>
<dbReference type="InterPro" id="IPR000089">
    <property type="entry name" value="Biotin_lipoyl"/>
</dbReference>
<organism evidence="6 7">
    <name type="scientific">Paenibacillus thalictri</name>
    <dbReference type="NCBI Taxonomy" id="2527873"/>
    <lineage>
        <taxon>Bacteria</taxon>
        <taxon>Bacillati</taxon>
        <taxon>Bacillota</taxon>
        <taxon>Bacilli</taxon>
        <taxon>Bacillales</taxon>
        <taxon>Paenibacillaceae</taxon>
        <taxon>Paenibacillus</taxon>
    </lineage>
</organism>
<protein>
    <recommendedName>
        <fullName evidence="1 3">Biotin carboxyl carrier protein of acetyl-CoA carboxylase</fullName>
    </recommendedName>
</protein>
<evidence type="ECO:0000256" key="1">
    <source>
        <dbReference type="ARBA" id="ARBA00017562"/>
    </source>
</evidence>
<sequence>MDVRLLKENFMIDDRSNLKYAANSVAETKEISEQEKQSERKQIINKAEDKQKNESLSQNNYTEDHIIVKAPMLGTFFRKPSPDEPVYAEVGDVVEAADTVCLIEVMKLFNSISAGKKGRIADILVSDGEMVEYDQPLFVLEPI</sequence>
<keyword evidence="3" id="KW-0275">Fatty acid biosynthesis</keyword>
<comment type="pathway">
    <text evidence="3">Lipid metabolism; fatty acid biosynthesis.</text>
</comment>
<dbReference type="GO" id="GO:0003989">
    <property type="term" value="F:acetyl-CoA carboxylase activity"/>
    <property type="evidence" value="ECO:0007669"/>
    <property type="project" value="InterPro"/>
</dbReference>
<dbReference type="InterPro" id="IPR011053">
    <property type="entry name" value="Single_hybrid_motif"/>
</dbReference>
<comment type="function">
    <text evidence="3">This protein is a component of the acetyl coenzyme A carboxylase complex; first, biotin carboxylase catalyzes the carboxylation of the carrier protein and then the transcarboxylase transfers the carboxyl group to form malonyl-CoA.</text>
</comment>
<feature type="domain" description="Lipoyl-binding" evidence="5">
    <location>
        <begin position="65"/>
        <end position="141"/>
    </location>
</feature>
<dbReference type="GO" id="GO:0009317">
    <property type="term" value="C:acetyl-CoA carboxylase complex"/>
    <property type="evidence" value="ECO:0007669"/>
    <property type="project" value="InterPro"/>
</dbReference>
<reference evidence="6 7" key="1">
    <citation type="submission" date="2019-02" db="EMBL/GenBank/DDBJ databases">
        <title>Paenibacillus sp. nov., isolated from surface-sterilized tissue of Thalictrum simplex L.</title>
        <authorList>
            <person name="Tuo L."/>
        </authorList>
    </citation>
    <scope>NUCLEOTIDE SEQUENCE [LARGE SCALE GENOMIC DNA]</scope>
    <source>
        <strain evidence="6 7">N2SHLJ1</strain>
    </source>
</reference>
<dbReference type="UniPathway" id="UPA00094"/>
<dbReference type="CDD" id="cd06850">
    <property type="entry name" value="biotinyl_domain"/>
    <property type="match status" value="1"/>
</dbReference>
<dbReference type="Gene3D" id="2.40.50.100">
    <property type="match status" value="1"/>
</dbReference>
<accession>A0A4Q9DWB6</accession>
<dbReference type="Pfam" id="PF00364">
    <property type="entry name" value="Biotin_lipoyl"/>
    <property type="match status" value="1"/>
</dbReference>
<evidence type="ECO:0000256" key="2">
    <source>
        <dbReference type="ARBA" id="ARBA00023267"/>
    </source>
</evidence>
<dbReference type="GO" id="GO:0006633">
    <property type="term" value="P:fatty acid biosynthetic process"/>
    <property type="evidence" value="ECO:0007669"/>
    <property type="project" value="UniProtKB-UniPathway"/>
</dbReference>
<gene>
    <name evidence="6" type="ORF">EYB31_09650</name>
</gene>
<evidence type="ECO:0000313" key="6">
    <source>
        <dbReference type="EMBL" id="TBL80018.1"/>
    </source>
</evidence>
<dbReference type="PRINTS" id="PR01071">
    <property type="entry name" value="ACOABIOTINCC"/>
</dbReference>
<keyword evidence="3" id="KW-0444">Lipid biosynthesis</keyword>
<comment type="caution">
    <text evidence="6">The sequence shown here is derived from an EMBL/GenBank/DDBJ whole genome shotgun (WGS) entry which is preliminary data.</text>
</comment>
<dbReference type="OrthoDB" id="9811735at2"/>
<feature type="region of interest" description="Disordered" evidence="4">
    <location>
        <begin position="26"/>
        <end position="60"/>
    </location>
</feature>
<evidence type="ECO:0000313" key="7">
    <source>
        <dbReference type="Proteomes" id="UP000293142"/>
    </source>
</evidence>
<evidence type="ECO:0000256" key="3">
    <source>
        <dbReference type="RuleBase" id="RU364072"/>
    </source>
</evidence>
<evidence type="ECO:0000259" key="5">
    <source>
        <dbReference type="PROSITE" id="PS50968"/>
    </source>
</evidence>
<keyword evidence="7" id="KW-1185">Reference proteome</keyword>
<dbReference type="PANTHER" id="PTHR45266">
    <property type="entry name" value="OXALOACETATE DECARBOXYLASE ALPHA CHAIN"/>
    <property type="match status" value="1"/>
</dbReference>
<feature type="compositionally biased region" description="Basic and acidic residues" evidence="4">
    <location>
        <begin position="27"/>
        <end position="53"/>
    </location>
</feature>
<keyword evidence="3" id="KW-0276">Fatty acid metabolism</keyword>
<dbReference type="EMBL" id="SIRE01000006">
    <property type="protein sequence ID" value="TBL80018.1"/>
    <property type="molecule type" value="Genomic_DNA"/>
</dbReference>